<dbReference type="PANTHER" id="PTHR42713">
    <property type="entry name" value="HISTIDINE KINASE-RELATED"/>
    <property type="match status" value="1"/>
</dbReference>
<dbReference type="GO" id="GO:0003700">
    <property type="term" value="F:DNA-binding transcription factor activity"/>
    <property type="evidence" value="ECO:0007669"/>
    <property type="project" value="InterPro"/>
</dbReference>
<evidence type="ECO:0000256" key="3">
    <source>
        <dbReference type="ARBA" id="ARBA00022553"/>
    </source>
</evidence>
<dbReference type="CDD" id="cd17536">
    <property type="entry name" value="REC_YesN-like"/>
    <property type="match status" value="1"/>
</dbReference>
<dbReference type="InterPro" id="IPR009057">
    <property type="entry name" value="Homeodomain-like_sf"/>
</dbReference>
<comment type="caution">
    <text evidence="11">The sequence shown here is derived from an EMBL/GenBank/DDBJ whole genome shotgun (WGS) entry which is preliminary data.</text>
</comment>
<dbReference type="Pfam" id="PF12833">
    <property type="entry name" value="HTH_18"/>
    <property type="match status" value="1"/>
</dbReference>
<feature type="domain" description="HTH araC/xylS-type" evidence="9">
    <location>
        <begin position="291"/>
        <end position="390"/>
    </location>
</feature>
<keyword evidence="3 8" id="KW-0597">Phosphoprotein</keyword>
<dbReference type="EMBL" id="LKPO01000020">
    <property type="protein sequence ID" value="OLF90737.1"/>
    <property type="molecule type" value="Genomic_DNA"/>
</dbReference>
<accession>A0A6I7TX02</accession>
<dbReference type="SMART" id="SM00342">
    <property type="entry name" value="HTH_ARAC"/>
    <property type="match status" value="1"/>
</dbReference>
<dbReference type="Gene3D" id="1.10.10.60">
    <property type="entry name" value="Homeodomain-like"/>
    <property type="match status" value="2"/>
</dbReference>
<keyword evidence="7" id="KW-0804">Transcription</keyword>
<proteinExistence type="predicted"/>
<evidence type="ECO:0000256" key="6">
    <source>
        <dbReference type="ARBA" id="ARBA00023125"/>
    </source>
</evidence>
<dbReference type="Gene3D" id="3.40.50.2300">
    <property type="match status" value="1"/>
</dbReference>
<dbReference type="GO" id="GO:0043565">
    <property type="term" value="F:sequence-specific DNA binding"/>
    <property type="evidence" value="ECO:0007669"/>
    <property type="project" value="InterPro"/>
</dbReference>
<evidence type="ECO:0000313" key="12">
    <source>
        <dbReference type="EMBL" id="TWL43174.1"/>
    </source>
</evidence>
<reference evidence="11 13" key="1">
    <citation type="journal article" date="2016" name="Front. Microbiol.">
        <title>High-Level Heat Resistance of Spores of Bacillus amyloliquefaciens and Bacillus licheniformis Results from the Presence of a spoVA Operon in a Tn1546 Transposon.</title>
        <authorList>
            <person name="Berendsen E.M."/>
            <person name="Koning R.A."/>
            <person name="Boekhorst J."/>
            <person name="de Jong A."/>
            <person name="Kuipers O.P."/>
            <person name="Wells-Bennik M.H."/>
        </authorList>
    </citation>
    <scope>NUCLEOTIDE SEQUENCE [LARGE SCALE GENOMIC DNA]</scope>
    <source>
        <strain evidence="11 13">B4121</strain>
    </source>
</reference>
<feature type="domain" description="Response regulatory" evidence="10">
    <location>
        <begin position="6"/>
        <end position="123"/>
    </location>
</feature>
<dbReference type="Proteomes" id="UP000429980">
    <property type="component" value="Unassembled WGS sequence"/>
</dbReference>
<evidence type="ECO:0000256" key="5">
    <source>
        <dbReference type="ARBA" id="ARBA00023015"/>
    </source>
</evidence>
<dbReference type="SUPFAM" id="SSF52172">
    <property type="entry name" value="CheY-like"/>
    <property type="match status" value="1"/>
</dbReference>
<reference evidence="12 14" key="2">
    <citation type="submission" date="2019-06" db="EMBL/GenBank/DDBJ databases">
        <title>Genome sequence analysis of &gt;100 Bacillus licheniformis strains suggests intrinsic resistance to this species.</title>
        <authorList>
            <person name="Wels M."/>
            <person name="Siezen R.J."/>
            <person name="Johansen E."/>
            <person name="Stuer-Lauridsen B."/>
            <person name="Bjerre K."/>
            <person name="Nielsen B.K.K."/>
        </authorList>
    </citation>
    <scope>NUCLEOTIDE SEQUENCE [LARGE SCALE GENOMIC DNA]</scope>
    <source>
        <strain evidence="12 14">BAC-15381</strain>
    </source>
</reference>
<comment type="subcellular location">
    <subcellularLocation>
        <location evidence="1">Cytoplasm</location>
    </subcellularLocation>
</comment>
<dbReference type="InterPro" id="IPR051552">
    <property type="entry name" value="HptR"/>
</dbReference>
<dbReference type="PROSITE" id="PS50110">
    <property type="entry name" value="RESPONSE_REGULATORY"/>
    <property type="match status" value="1"/>
</dbReference>
<dbReference type="PROSITE" id="PS00041">
    <property type="entry name" value="HTH_ARAC_FAMILY_1"/>
    <property type="match status" value="1"/>
</dbReference>
<dbReference type="AlphaFoldDB" id="A0A6I7TX02"/>
<evidence type="ECO:0000256" key="2">
    <source>
        <dbReference type="ARBA" id="ARBA00022490"/>
    </source>
</evidence>
<dbReference type="SUPFAM" id="SSF46689">
    <property type="entry name" value="Homeodomain-like"/>
    <property type="match status" value="1"/>
</dbReference>
<keyword evidence="5" id="KW-0805">Transcription regulation</keyword>
<protein>
    <submittedName>
        <fullName evidence="12">Response regulatory protein</fullName>
    </submittedName>
    <submittedName>
        <fullName evidence="11">Two-component response regulator yesN</fullName>
    </submittedName>
</protein>
<evidence type="ECO:0000259" key="10">
    <source>
        <dbReference type="PROSITE" id="PS50110"/>
    </source>
</evidence>
<evidence type="ECO:0000256" key="4">
    <source>
        <dbReference type="ARBA" id="ARBA00023012"/>
    </source>
</evidence>
<evidence type="ECO:0000313" key="14">
    <source>
        <dbReference type="Proteomes" id="UP000429980"/>
    </source>
</evidence>
<sequence length="400" mass="45704">MSECWRVLIADDEPWIREGIRDAVSWERYQMSVSAEAENGEEAFELALKHGIDLLIVDLNMPIVNGITLMKKLRGALPQCRFVIVTGYDQFAYAQEAIRLNVDDYLLKPVDPAHLEQVLEKISLSLAAEKKKLSEQKLAEQHIQQNLGLLKEHVFRSWIEGRAVEEGVYRQLECLRLPARDPETLGVIAAGHVWNKPFEADSLKEKVERFFVAERDKAVFFDGDRLIVACLWRSVTEAEQQALAEMIEAEMQASAAVCFAKLAENGRSAAQCYQHCRQQVSKAFNISPVVTRAKEYMQKHFTEREFSLKQTADALQVSSVYLSRIMKKELGMTFVQLLTEMRIDQAVHLLETTPLSIHDIAEQTGYDTQHYFSTVFKKTMGVSPNQYRRMSGIERTGRKL</sequence>
<dbReference type="EMBL" id="NILF01000016">
    <property type="protein sequence ID" value="TWL43174.1"/>
    <property type="molecule type" value="Genomic_DNA"/>
</dbReference>
<dbReference type="InterPro" id="IPR018062">
    <property type="entry name" value="HTH_AraC-typ_CS"/>
</dbReference>
<evidence type="ECO:0000259" key="9">
    <source>
        <dbReference type="PROSITE" id="PS01124"/>
    </source>
</evidence>
<keyword evidence="2" id="KW-0963">Cytoplasm</keyword>
<evidence type="ECO:0000256" key="7">
    <source>
        <dbReference type="ARBA" id="ARBA00023163"/>
    </source>
</evidence>
<dbReference type="RefSeq" id="WP_025809532.1">
    <property type="nucleotide sequence ID" value="NZ_AP023088.1"/>
</dbReference>
<dbReference type="InterPro" id="IPR001789">
    <property type="entry name" value="Sig_transdc_resp-reg_receiver"/>
</dbReference>
<evidence type="ECO:0000256" key="8">
    <source>
        <dbReference type="PROSITE-ProRule" id="PRU00169"/>
    </source>
</evidence>
<dbReference type="Proteomes" id="UP000185604">
    <property type="component" value="Unassembled WGS sequence"/>
</dbReference>
<dbReference type="InterPro" id="IPR020449">
    <property type="entry name" value="Tscrpt_reg_AraC-type_HTH"/>
</dbReference>
<evidence type="ECO:0000256" key="1">
    <source>
        <dbReference type="ARBA" id="ARBA00004496"/>
    </source>
</evidence>
<dbReference type="PRINTS" id="PR00032">
    <property type="entry name" value="HTHARAC"/>
</dbReference>
<dbReference type="GO" id="GO:0005737">
    <property type="term" value="C:cytoplasm"/>
    <property type="evidence" value="ECO:0007669"/>
    <property type="project" value="UniProtKB-SubCell"/>
</dbReference>
<dbReference type="Pfam" id="PF00072">
    <property type="entry name" value="Response_reg"/>
    <property type="match status" value="1"/>
</dbReference>
<evidence type="ECO:0000313" key="11">
    <source>
        <dbReference type="EMBL" id="OLF90737.1"/>
    </source>
</evidence>
<organism evidence="11 13">
    <name type="scientific">Bacillus paralicheniformis</name>
    <dbReference type="NCBI Taxonomy" id="1648923"/>
    <lineage>
        <taxon>Bacteria</taxon>
        <taxon>Bacillati</taxon>
        <taxon>Bacillota</taxon>
        <taxon>Bacilli</taxon>
        <taxon>Bacillales</taxon>
        <taxon>Bacillaceae</taxon>
        <taxon>Bacillus</taxon>
    </lineage>
</organism>
<dbReference type="PROSITE" id="PS01124">
    <property type="entry name" value="HTH_ARAC_FAMILY_2"/>
    <property type="match status" value="1"/>
</dbReference>
<keyword evidence="6" id="KW-0238">DNA-binding</keyword>
<feature type="modified residue" description="4-aspartylphosphate" evidence="8">
    <location>
        <position position="58"/>
    </location>
</feature>
<keyword evidence="4" id="KW-0902">Two-component regulatory system</keyword>
<gene>
    <name evidence="11" type="ORF">B4121_2950</name>
    <name evidence="12" type="ORF">CHCC15381_2030</name>
</gene>
<dbReference type="InterPro" id="IPR018060">
    <property type="entry name" value="HTH_AraC"/>
</dbReference>
<dbReference type="GO" id="GO:0000160">
    <property type="term" value="P:phosphorelay signal transduction system"/>
    <property type="evidence" value="ECO:0007669"/>
    <property type="project" value="UniProtKB-KW"/>
</dbReference>
<dbReference type="InterPro" id="IPR011006">
    <property type="entry name" value="CheY-like_superfamily"/>
</dbReference>
<dbReference type="PANTHER" id="PTHR42713:SF3">
    <property type="entry name" value="TRANSCRIPTIONAL REGULATORY PROTEIN HPTR"/>
    <property type="match status" value="1"/>
</dbReference>
<name>A0A6I7TX02_9BACI</name>
<evidence type="ECO:0000313" key="13">
    <source>
        <dbReference type="Proteomes" id="UP000185604"/>
    </source>
</evidence>
<dbReference type="SMART" id="SM00448">
    <property type="entry name" value="REC"/>
    <property type="match status" value="1"/>
</dbReference>
<keyword evidence="14" id="KW-1185">Reference proteome</keyword>